<dbReference type="EMBL" id="JBDIZK010000003">
    <property type="protein sequence ID" value="MEN3746778.1"/>
    <property type="molecule type" value="Genomic_DNA"/>
</dbReference>
<dbReference type="Pfam" id="PF09346">
    <property type="entry name" value="SMI1_KNR4"/>
    <property type="match status" value="1"/>
</dbReference>
<reference evidence="3 4" key="1">
    <citation type="submission" date="2024-05" db="EMBL/GenBank/DDBJ databases">
        <title>Sphingomonas sp. HF-S3 16S ribosomal RNA gene Genome sequencing and assembly.</title>
        <authorList>
            <person name="Lee H."/>
        </authorList>
    </citation>
    <scope>NUCLEOTIDE SEQUENCE [LARGE SCALE GENOMIC DNA]</scope>
    <source>
        <strain evidence="3 4">HF-S3</strain>
    </source>
</reference>
<sequence>MPQQQDDGVAPAIRIFEDRLILEAQPPISDDRIAEIEARVGRPLPPGLVALWRTAFGGRLDYALSIDFNGTVAGFSCNELFYPDSDGYHDLWGWIDHEIELAREAGDPMIAQGQLRYLPFGGFEYLDRLYVCLEEGPDYGAVVAYMQGLPPAWALRLHEDSIARIADDVPGFFHLLGLDQDPFESGDDAYAAGDEMVDAIETVRRTDPARAERLTALVRSAVLDWRAALDDGSIATDARLRRLALNHAASKGDLVLIEGLAALGCDLGERYIGGGNLLDHALLLGQDGLADAMIERGLDASNSIIAAASTIDARRTAQLLDLGAEIGLHSPRTAANAGHVDSARLMVDALARLDLELLEELPDQLNRSADDAHRSAERIESGDMGSNVAPDDYRRRAGDLRDLARHVEQVLADGTPSPSGGPWWRKLIGG</sequence>
<evidence type="ECO:0000259" key="2">
    <source>
        <dbReference type="SMART" id="SM00860"/>
    </source>
</evidence>
<comment type="caution">
    <text evidence="3">The sequence shown here is derived from an EMBL/GenBank/DDBJ whole genome shotgun (WGS) entry which is preliminary data.</text>
</comment>
<feature type="domain" description="Knr4/Smi1-like" evidence="2">
    <location>
        <begin position="27"/>
        <end position="148"/>
    </location>
</feature>
<proteinExistence type="predicted"/>
<gene>
    <name evidence="3" type="ORF">TPR58_06340</name>
</gene>
<feature type="compositionally biased region" description="Basic and acidic residues" evidence="1">
    <location>
        <begin position="368"/>
        <end position="381"/>
    </location>
</feature>
<protein>
    <submittedName>
        <fullName evidence="3">SMI1/KNR4 family protein</fullName>
    </submittedName>
</protein>
<evidence type="ECO:0000313" key="3">
    <source>
        <dbReference type="EMBL" id="MEN3746778.1"/>
    </source>
</evidence>
<dbReference type="InterPro" id="IPR018958">
    <property type="entry name" value="Knr4/Smi1-like_dom"/>
</dbReference>
<name>A0ABV0B587_9SPHN</name>
<dbReference type="SMART" id="SM00860">
    <property type="entry name" value="SMI1_KNR4"/>
    <property type="match status" value="1"/>
</dbReference>
<dbReference type="Proteomes" id="UP001427805">
    <property type="component" value="Unassembled WGS sequence"/>
</dbReference>
<dbReference type="SUPFAM" id="SSF48403">
    <property type="entry name" value="Ankyrin repeat"/>
    <property type="match status" value="1"/>
</dbReference>
<keyword evidence="4" id="KW-1185">Reference proteome</keyword>
<evidence type="ECO:0000256" key="1">
    <source>
        <dbReference type="SAM" id="MobiDB-lite"/>
    </source>
</evidence>
<organism evidence="3 4">
    <name type="scientific">Sphingomonas rustica</name>
    <dbReference type="NCBI Taxonomy" id="3103142"/>
    <lineage>
        <taxon>Bacteria</taxon>
        <taxon>Pseudomonadati</taxon>
        <taxon>Pseudomonadota</taxon>
        <taxon>Alphaproteobacteria</taxon>
        <taxon>Sphingomonadales</taxon>
        <taxon>Sphingomonadaceae</taxon>
        <taxon>Sphingomonas</taxon>
    </lineage>
</organism>
<dbReference type="InterPro" id="IPR036770">
    <property type="entry name" value="Ankyrin_rpt-contain_sf"/>
</dbReference>
<dbReference type="RefSeq" id="WP_346245778.1">
    <property type="nucleotide sequence ID" value="NZ_JBDIZK010000003.1"/>
</dbReference>
<accession>A0ABV0B587</accession>
<evidence type="ECO:0000313" key="4">
    <source>
        <dbReference type="Proteomes" id="UP001427805"/>
    </source>
</evidence>
<feature type="region of interest" description="Disordered" evidence="1">
    <location>
        <begin position="367"/>
        <end position="393"/>
    </location>
</feature>